<comment type="caution">
    <text evidence="2">The sequence shown here is derived from an EMBL/GenBank/DDBJ whole genome shotgun (WGS) entry which is preliminary data.</text>
</comment>
<keyword evidence="3" id="KW-1185">Reference proteome</keyword>
<gene>
    <name evidence="2" type="ORF">CM19_01395</name>
</gene>
<dbReference type="RefSeq" id="WP_048098614.1">
    <property type="nucleotide sequence ID" value="NZ_JFZT01000015.1"/>
</dbReference>
<name>A0A031LUC3_9CREN</name>
<dbReference type="InterPro" id="IPR011604">
    <property type="entry name" value="PDDEXK-like_dom_sf"/>
</dbReference>
<evidence type="ECO:0008006" key="4">
    <source>
        <dbReference type="Google" id="ProtNLM"/>
    </source>
</evidence>
<dbReference type="Proteomes" id="UP000024332">
    <property type="component" value="Unassembled WGS sequence"/>
</dbReference>
<evidence type="ECO:0000256" key="1">
    <source>
        <dbReference type="ARBA" id="ARBA00001936"/>
    </source>
</evidence>
<dbReference type="Gene3D" id="3.90.320.10">
    <property type="match status" value="1"/>
</dbReference>
<accession>A0A031LUC3</accession>
<organism evidence="2 3">
    <name type="scientific">Candidatus Acidianus copahuensis</name>
    <dbReference type="NCBI Taxonomy" id="1160895"/>
    <lineage>
        <taxon>Archaea</taxon>
        <taxon>Thermoproteota</taxon>
        <taxon>Thermoprotei</taxon>
        <taxon>Sulfolobales</taxon>
        <taxon>Sulfolobaceae</taxon>
        <taxon>Acidianus</taxon>
    </lineage>
</organism>
<proteinExistence type="predicted"/>
<comment type="cofactor">
    <cofactor evidence="1">
        <name>Mn(2+)</name>
        <dbReference type="ChEBI" id="CHEBI:29035"/>
    </cofactor>
</comment>
<sequence length="225" mass="26433">MVIKEIVYRNLTSYEVREPFEGEYWPSQIWKCLREQYYNRVYPTPLGVDSARFTTLGNVLHDLIAELLSKENSIQVISEIPIRIPHPTNNEIVISGRADDLIVVMVSRDRYLVEVKTIDDLREKLRKGYLPRLDHKAQINLYMKAFPKSKGILLYVDRSDFDMEEIPVEFDQELYIKTMERASLLHEAIKNKALPKAEAKEKDDMKWQCNFCIHKARCDRDQGLP</sequence>
<evidence type="ECO:0000313" key="3">
    <source>
        <dbReference type="Proteomes" id="UP000024332"/>
    </source>
</evidence>
<evidence type="ECO:0000313" key="2">
    <source>
        <dbReference type="EMBL" id="EZQ11370.1"/>
    </source>
</evidence>
<dbReference type="AlphaFoldDB" id="A0A031LUC3"/>
<reference evidence="2 3" key="1">
    <citation type="submission" date="2014-03" db="EMBL/GenBank/DDBJ databases">
        <title>Draft genome sequence of the novel thermoacidophilic archaea Acidianus copahuensis ALE1 strain, isolated from Copahue volcanic area in Neuquen Argentina.</title>
        <authorList>
            <person name="Urbieta M.S."/>
            <person name="Rascovan N."/>
            <person name="Castro C."/>
            <person name="Revale S."/>
            <person name="Giaveno M.A."/>
            <person name="Vazquez M.P."/>
            <person name="Donati E.R."/>
        </authorList>
    </citation>
    <scope>NUCLEOTIDE SEQUENCE [LARGE SCALE GENOMIC DNA]</scope>
    <source>
        <strain evidence="2 3">ALE1</strain>
    </source>
</reference>
<dbReference type="EMBL" id="JFZT01000015">
    <property type="protein sequence ID" value="EZQ11370.1"/>
    <property type="molecule type" value="Genomic_DNA"/>
</dbReference>
<dbReference type="OrthoDB" id="10444at2157"/>
<protein>
    <recommendedName>
        <fullName evidence="4">PD-(D/E)XK endonuclease-like domain-containing protein</fullName>
    </recommendedName>
</protein>
<dbReference type="STRING" id="1160895.CM19_01395"/>